<dbReference type="Pfam" id="PF14023">
    <property type="entry name" value="Bestrophin-like"/>
    <property type="match status" value="1"/>
</dbReference>
<dbReference type="OrthoDB" id="434276at2759"/>
<feature type="transmembrane region" description="Helical" evidence="2">
    <location>
        <begin position="330"/>
        <end position="349"/>
    </location>
</feature>
<keyword evidence="2" id="KW-0472">Membrane</keyword>
<protein>
    <submittedName>
        <fullName evidence="4">Uncharacterized protein</fullName>
    </submittedName>
</protein>
<keyword evidence="3" id="KW-0732">Signal</keyword>
<keyword evidence="2" id="KW-0812">Transmembrane</keyword>
<feature type="region of interest" description="Disordered" evidence="1">
    <location>
        <begin position="417"/>
        <end position="454"/>
    </location>
</feature>
<evidence type="ECO:0000256" key="1">
    <source>
        <dbReference type="SAM" id="MobiDB-lite"/>
    </source>
</evidence>
<dbReference type="EMBL" id="CAICTM010000160">
    <property type="protein sequence ID" value="CAB9503277.1"/>
    <property type="molecule type" value="Genomic_DNA"/>
</dbReference>
<dbReference type="Proteomes" id="UP001153069">
    <property type="component" value="Unassembled WGS sequence"/>
</dbReference>
<proteinExistence type="predicted"/>
<name>A0A9N8H875_9STRA</name>
<gene>
    <name evidence="4" type="ORF">SEMRO_161_G072420.1</name>
</gene>
<dbReference type="AlphaFoldDB" id="A0A9N8H875"/>
<feature type="signal peptide" evidence="3">
    <location>
        <begin position="1"/>
        <end position="28"/>
    </location>
</feature>
<feature type="chain" id="PRO_5040213493" evidence="3">
    <location>
        <begin position="29"/>
        <end position="454"/>
    </location>
</feature>
<keyword evidence="2" id="KW-1133">Transmembrane helix</keyword>
<evidence type="ECO:0000256" key="2">
    <source>
        <dbReference type="SAM" id="Phobius"/>
    </source>
</evidence>
<organism evidence="4 5">
    <name type="scientific">Seminavis robusta</name>
    <dbReference type="NCBI Taxonomy" id="568900"/>
    <lineage>
        <taxon>Eukaryota</taxon>
        <taxon>Sar</taxon>
        <taxon>Stramenopiles</taxon>
        <taxon>Ochrophyta</taxon>
        <taxon>Bacillariophyta</taxon>
        <taxon>Bacillariophyceae</taxon>
        <taxon>Bacillariophycidae</taxon>
        <taxon>Naviculales</taxon>
        <taxon>Naviculaceae</taxon>
        <taxon>Seminavis</taxon>
    </lineage>
</organism>
<dbReference type="InterPro" id="IPR025333">
    <property type="entry name" value="DUF4239"/>
</dbReference>
<feature type="transmembrane region" description="Helical" evidence="2">
    <location>
        <begin position="124"/>
        <end position="141"/>
    </location>
</feature>
<reference evidence="4" key="1">
    <citation type="submission" date="2020-06" db="EMBL/GenBank/DDBJ databases">
        <authorList>
            <consortium name="Plant Systems Biology data submission"/>
        </authorList>
    </citation>
    <scope>NUCLEOTIDE SEQUENCE</scope>
    <source>
        <strain evidence="4">D6</strain>
    </source>
</reference>
<comment type="caution">
    <text evidence="4">The sequence shown here is derived from an EMBL/GenBank/DDBJ whole genome shotgun (WGS) entry which is preliminary data.</text>
</comment>
<keyword evidence="5" id="KW-1185">Reference proteome</keyword>
<accession>A0A9N8H875</accession>
<evidence type="ECO:0000313" key="4">
    <source>
        <dbReference type="EMBL" id="CAB9503277.1"/>
    </source>
</evidence>
<sequence length="454" mass="50813">MIRVLHSRRLRRSMWLCVSLPVWKLADCAFLVPPKGRSPRVVGVPKPPFFVKATEKEQEEGSESLSSSLSLNSLVVEESQYFADDSMFPQDTESLLGNAQPGQEPSNNGFLQKSSLPYDDWEGFVLWWTPLVVPVLAYVLYDDTAYVFRLFLEVLANNKWVAVDGGAYQAKIIAPSIDGVVVPAISILFATQISTTYSTLMKRQRDIRTALNMEAGQLRILQSLLQVFPTLETRMVCRRYLAQYTSRLIAESQPKVPLESLEFSMDTELNALMDQINRISANTATDPPDATTTNSPKVPGLVLANCFTVCGKLFDERAKRITALRSQFPPLHYFVVAVLAVSICIAFLLESNQALLVFLNAVQLRILWTMLVGTFSALAIVCYDLGNPFQGSYQISPAVDQLYTIRLTLQTSLYLDQQQEQEEQRQKTPSQDDAENINGSAEEPGESNQPEPHQ</sequence>
<evidence type="ECO:0000313" key="5">
    <source>
        <dbReference type="Proteomes" id="UP001153069"/>
    </source>
</evidence>
<evidence type="ECO:0000256" key="3">
    <source>
        <dbReference type="SAM" id="SignalP"/>
    </source>
</evidence>
<feature type="transmembrane region" description="Helical" evidence="2">
    <location>
        <begin position="361"/>
        <end position="383"/>
    </location>
</feature>